<dbReference type="AlphaFoldDB" id="A0A9E2NP59"/>
<dbReference type="Proteomes" id="UP000824236">
    <property type="component" value="Unassembled WGS sequence"/>
</dbReference>
<proteinExistence type="inferred from homology"/>
<dbReference type="PIRSF" id="PIRSF000124">
    <property type="entry name" value="UDPglc_GDPman_dh"/>
    <property type="match status" value="1"/>
</dbReference>
<keyword evidence="3" id="KW-0520">NAD</keyword>
<reference evidence="6" key="1">
    <citation type="journal article" date="2021" name="PeerJ">
        <title>Extensive microbial diversity within the chicken gut microbiome revealed by metagenomics and culture.</title>
        <authorList>
            <person name="Gilroy R."/>
            <person name="Ravi A."/>
            <person name="Getino M."/>
            <person name="Pursley I."/>
            <person name="Horton D.L."/>
            <person name="Alikhan N.F."/>
            <person name="Baker D."/>
            <person name="Gharbi K."/>
            <person name="Hall N."/>
            <person name="Watson M."/>
            <person name="Adriaenssens E.M."/>
            <person name="Foster-Nyarko E."/>
            <person name="Jarju S."/>
            <person name="Secka A."/>
            <person name="Antonio M."/>
            <person name="Oren A."/>
            <person name="Chaudhuri R.R."/>
            <person name="La Ragione R."/>
            <person name="Hildebrand F."/>
            <person name="Pallen M.J."/>
        </authorList>
    </citation>
    <scope>NUCLEOTIDE SEQUENCE</scope>
    <source>
        <strain evidence="6">B3-3758</strain>
    </source>
</reference>
<name>A0A9E2NP59_9BACE</name>
<dbReference type="GO" id="GO:0051287">
    <property type="term" value="F:NAD binding"/>
    <property type="evidence" value="ECO:0007669"/>
    <property type="project" value="InterPro"/>
</dbReference>
<protein>
    <submittedName>
        <fullName evidence="6">Nucleotide sugar dehydrogenase</fullName>
    </submittedName>
</protein>
<comment type="caution">
    <text evidence="6">The sequence shown here is derived from an EMBL/GenBank/DDBJ whole genome shotgun (WGS) entry which is preliminary data.</text>
</comment>
<evidence type="ECO:0000313" key="7">
    <source>
        <dbReference type="Proteomes" id="UP000824236"/>
    </source>
</evidence>
<dbReference type="Pfam" id="PF00984">
    <property type="entry name" value="UDPG_MGDP_dh"/>
    <property type="match status" value="1"/>
</dbReference>
<dbReference type="GO" id="GO:0016616">
    <property type="term" value="F:oxidoreductase activity, acting on the CH-OH group of donors, NAD or NADP as acceptor"/>
    <property type="evidence" value="ECO:0007669"/>
    <property type="project" value="InterPro"/>
</dbReference>
<dbReference type="InterPro" id="IPR017476">
    <property type="entry name" value="UDP-Glc/GDP-Man"/>
</dbReference>
<dbReference type="EMBL" id="JAHLFO010000132">
    <property type="protein sequence ID" value="MBU3814743.1"/>
    <property type="molecule type" value="Genomic_DNA"/>
</dbReference>
<dbReference type="GO" id="GO:0000271">
    <property type="term" value="P:polysaccharide biosynthetic process"/>
    <property type="evidence" value="ECO:0007669"/>
    <property type="project" value="InterPro"/>
</dbReference>
<dbReference type="PANTHER" id="PTHR43491:SF2">
    <property type="entry name" value="UDP-N-ACETYL-D-MANNOSAMINE DEHYDROGENASE"/>
    <property type="match status" value="1"/>
</dbReference>
<dbReference type="InterPro" id="IPR014027">
    <property type="entry name" value="UDP-Glc/GDP-Man_DH_C"/>
</dbReference>
<evidence type="ECO:0000313" key="6">
    <source>
        <dbReference type="EMBL" id="MBU3814743.1"/>
    </source>
</evidence>
<dbReference type="SMART" id="SM00984">
    <property type="entry name" value="UDPG_MGDP_dh_C"/>
    <property type="match status" value="1"/>
</dbReference>
<feature type="domain" description="UDP-glucose/GDP-mannose dehydrogenase C-terminal" evidence="5">
    <location>
        <begin position="319"/>
        <end position="418"/>
    </location>
</feature>
<evidence type="ECO:0000259" key="5">
    <source>
        <dbReference type="SMART" id="SM00984"/>
    </source>
</evidence>
<dbReference type="NCBIfam" id="TIGR03026">
    <property type="entry name" value="NDP-sugDHase"/>
    <property type="match status" value="1"/>
</dbReference>
<dbReference type="InterPro" id="IPR001732">
    <property type="entry name" value="UDP-Glc/GDP-Man_DH_N"/>
</dbReference>
<dbReference type="InterPro" id="IPR028359">
    <property type="entry name" value="UDP_ManNAc/GlcNAc_DH"/>
</dbReference>
<dbReference type="PANTHER" id="PTHR43491">
    <property type="entry name" value="UDP-N-ACETYL-D-MANNOSAMINE DEHYDROGENASE"/>
    <property type="match status" value="1"/>
</dbReference>
<evidence type="ECO:0000256" key="1">
    <source>
        <dbReference type="ARBA" id="ARBA00006601"/>
    </source>
</evidence>
<dbReference type="InterPro" id="IPR014026">
    <property type="entry name" value="UDP-Glc/GDP-Man_DH_dimer"/>
</dbReference>
<dbReference type="Gene3D" id="3.40.50.720">
    <property type="entry name" value="NAD(P)-binding Rossmann-like Domain"/>
    <property type="match status" value="2"/>
</dbReference>
<keyword evidence="2" id="KW-0560">Oxidoreductase</keyword>
<evidence type="ECO:0000256" key="4">
    <source>
        <dbReference type="PIRNR" id="PIRNR000124"/>
    </source>
</evidence>
<dbReference type="Pfam" id="PF03721">
    <property type="entry name" value="UDPG_MGDP_dh_N"/>
    <property type="match status" value="1"/>
</dbReference>
<dbReference type="SUPFAM" id="SSF51735">
    <property type="entry name" value="NAD(P)-binding Rossmann-fold domains"/>
    <property type="match status" value="1"/>
</dbReference>
<dbReference type="InterPro" id="IPR008927">
    <property type="entry name" value="6-PGluconate_DH-like_C_sf"/>
</dbReference>
<dbReference type="SUPFAM" id="SSF48179">
    <property type="entry name" value="6-phosphogluconate dehydrogenase C-terminal domain-like"/>
    <property type="match status" value="1"/>
</dbReference>
<dbReference type="InterPro" id="IPR036220">
    <property type="entry name" value="UDP-Glc/GDP-Man_DH_C_sf"/>
</dbReference>
<organism evidence="6 7">
    <name type="scientific">Candidatus Bacteroides intestinipullorum</name>
    <dbReference type="NCBI Taxonomy" id="2838471"/>
    <lineage>
        <taxon>Bacteria</taxon>
        <taxon>Pseudomonadati</taxon>
        <taxon>Bacteroidota</taxon>
        <taxon>Bacteroidia</taxon>
        <taxon>Bacteroidales</taxon>
        <taxon>Bacteroidaceae</taxon>
        <taxon>Bacteroides</taxon>
    </lineage>
</organism>
<gene>
    <name evidence="6" type="ORF">H9791_09635</name>
</gene>
<accession>A0A9E2NP59</accession>
<sequence length="423" mass="47383">MEIENIRIGIIGLGYVGLPLACLFAKRYRVDGLEICSERVDQLLNAYDVTGEVDAATLEDRLKNNLRLTTDTEDLRDCNVYVICVSTPVDDDNNPDLTPLRMASATVGGLLKKGDVVIYESSVFPGCTEQICVPMLSGRSGLTFNADYYVGYSPERINPGDREHTVENITKIVSGSTPDTLDFVERLYNSVLTNGTCRASSIRVAEAAKVVENTQRDVNIALMNELCTVFRAMGISTTEVLDCASTKWNFLNVRPGLVGGHCIGVDPYYLIHGAWAYNVYPRLIMEARVINENMAHFVSGVLTKCMMERRLHVVDSRLLILGFSFKANCPDTRNTKVEDVYSCLRRVTDHVSVYDPVVRPEEVAQRYRIHLLDNLEEHKGEFDAIILCVAHKEFLSIPLRPLLKEHGILFDAMNVLPDADYYL</sequence>
<reference evidence="6" key="2">
    <citation type="submission" date="2021-04" db="EMBL/GenBank/DDBJ databases">
        <authorList>
            <person name="Gilroy R."/>
        </authorList>
    </citation>
    <scope>NUCLEOTIDE SEQUENCE</scope>
    <source>
        <strain evidence="6">B3-3758</strain>
    </source>
</reference>
<dbReference type="GO" id="GO:0016628">
    <property type="term" value="F:oxidoreductase activity, acting on the CH-CH group of donors, NAD or NADP as acceptor"/>
    <property type="evidence" value="ECO:0007669"/>
    <property type="project" value="InterPro"/>
</dbReference>
<evidence type="ECO:0000256" key="3">
    <source>
        <dbReference type="ARBA" id="ARBA00023027"/>
    </source>
</evidence>
<comment type="similarity">
    <text evidence="1 4">Belongs to the UDP-glucose/GDP-mannose dehydrogenase family.</text>
</comment>
<dbReference type="SUPFAM" id="SSF52413">
    <property type="entry name" value="UDP-glucose/GDP-mannose dehydrogenase C-terminal domain"/>
    <property type="match status" value="1"/>
</dbReference>
<dbReference type="Pfam" id="PF03720">
    <property type="entry name" value="UDPG_MGDP_dh_C"/>
    <property type="match status" value="1"/>
</dbReference>
<dbReference type="InterPro" id="IPR036291">
    <property type="entry name" value="NAD(P)-bd_dom_sf"/>
</dbReference>
<dbReference type="PIRSF" id="PIRSF500136">
    <property type="entry name" value="UDP_ManNAc_DH"/>
    <property type="match status" value="1"/>
</dbReference>
<evidence type="ECO:0000256" key="2">
    <source>
        <dbReference type="ARBA" id="ARBA00023002"/>
    </source>
</evidence>